<dbReference type="SMART" id="SM00756">
    <property type="entry name" value="VKc"/>
    <property type="match status" value="1"/>
</dbReference>
<dbReference type="GO" id="GO:0048038">
    <property type="term" value="F:quinone binding"/>
    <property type="evidence" value="ECO:0007669"/>
    <property type="project" value="UniProtKB-KW"/>
</dbReference>
<evidence type="ECO:0000313" key="19">
    <source>
        <dbReference type="Proteomes" id="UP000246104"/>
    </source>
</evidence>
<dbReference type="InterPro" id="IPR012932">
    <property type="entry name" value="VKOR"/>
</dbReference>
<dbReference type="Pfam" id="PF01180">
    <property type="entry name" value="DHO_dh"/>
    <property type="match status" value="1"/>
</dbReference>
<dbReference type="EMBL" id="PSRQ01000039">
    <property type="protein sequence ID" value="PWU23304.1"/>
    <property type="molecule type" value="Genomic_DNA"/>
</dbReference>
<dbReference type="InterPro" id="IPR013785">
    <property type="entry name" value="Aldolase_TIM"/>
</dbReference>
<evidence type="ECO:0000256" key="3">
    <source>
        <dbReference type="ARBA" id="ARBA00004725"/>
    </source>
</evidence>
<name>A0A317JQ04_9BACT</name>
<accession>A0A317JQ04</accession>
<comment type="similarity">
    <text evidence="4">Belongs to the VKOR family.</text>
</comment>
<keyword evidence="10 16" id="KW-1133">Transmembrane helix</keyword>
<dbReference type="Proteomes" id="UP000246104">
    <property type="component" value="Unassembled WGS sequence"/>
</dbReference>
<dbReference type="AlphaFoldDB" id="A0A317JQ04"/>
<feature type="domain" description="Vitamin K epoxide reductase" evidence="17">
    <location>
        <begin position="2"/>
        <end position="143"/>
    </location>
</feature>
<evidence type="ECO:0000256" key="16">
    <source>
        <dbReference type="SAM" id="Phobius"/>
    </source>
</evidence>
<dbReference type="PANTHER" id="PTHR48109">
    <property type="entry name" value="DIHYDROOROTATE DEHYDROGENASE (QUINONE), MITOCHONDRIAL-RELATED"/>
    <property type="match status" value="1"/>
</dbReference>
<keyword evidence="5" id="KW-0285">Flavoprotein</keyword>
<evidence type="ECO:0000256" key="1">
    <source>
        <dbReference type="ARBA" id="ARBA00001917"/>
    </source>
</evidence>
<keyword evidence="6" id="KW-0288">FMN</keyword>
<evidence type="ECO:0000256" key="9">
    <source>
        <dbReference type="ARBA" id="ARBA00022975"/>
    </source>
</evidence>
<comment type="caution">
    <text evidence="18">The sequence shown here is derived from an EMBL/GenBank/DDBJ whole genome shotgun (WGS) entry which is preliminary data.</text>
</comment>
<dbReference type="InterPro" id="IPR005719">
    <property type="entry name" value="Dihydroorotate_DH_2"/>
</dbReference>
<evidence type="ECO:0000313" key="18">
    <source>
        <dbReference type="EMBL" id="PWU23304.1"/>
    </source>
</evidence>
<dbReference type="CDD" id="cd12916">
    <property type="entry name" value="VKOR_1"/>
    <property type="match status" value="1"/>
</dbReference>
<dbReference type="EC" id="1.3.5.2" evidence="15"/>
<dbReference type="GO" id="GO:0005886">
    <property type="term" value="C:plasma membrane"/>
    <property type="evidence" value="ECO:0007669"/>
    <property type="project" value="TreeGrafter"/>
</dbReference>
<dbReference type="Gene3D" id="3.20.20.70">
    <property type="entry name" value="Aldolase class I"/>
    <property type="match status" value="1"/>
</dbReference>
<evidence type="ECO:0000256" key="7">
    <source>
        <dbReference type="ARBA" id="ARBA00022692"/>
    </source>
</evidence>
<dbReference type="GO" id="GO:0106430">
    <property type="term" value="F:dihydroorotate dehydrogenase (quinone) activity"/>
    <property type="evidence" value="ECO:0007669"/>
    <property type="project" value="UniProtKB-EC"/>
</dbReference>
<proteinExistence type="inferred from homology"/>
<dbReference type="GO" id="GO:0006207">
    <property type="term" value="P:'de novo' pyrimidine nucleobase biosynthetic process"/>
    <property type="evidence" value="ECO:0007669"/>
    <property type="project" value="UniProtKB-UniRule"/>
</dbReference>
<dbReference type="Pfam" id="PF07884">
    <property type="entry name" value="VKOR"/>
    <property type="match status" value="1"/>
</dbReference>
<dbReference type="GO" id="GO:0005737">
    <property type="term" value="C:cytoplasm"/>
    <property type="evidence" value="ECO:0007669"/>
    <property type="project" value="InterPro"/>
</dbReference>
<evidence type="ECO:0000256" key="12">
    <source>
        <dbReference type="ARBA" id="ARBA00023136"/>
    </source>
</evidence>
<evidence type="ECO:0000256" key="8">
    <source>
        <dbReference type="ARBA" id="ARBA00022719"/>
    </source>
</evidence>
<dbReference type="NCBIfam" id="TIGR01036">
    <property type="entry name" value="pyrD_sub2"/>
    <property type="match status" value="1"/>
</dbReference>
<dbReference type="Gene3D" id="1.20.1440.130">
    <property type="entry name" value="VKOR domain"/>
    <property type="match status" value="1"/>
</dbReference>
<feature type="transmembrane region" description="Helical" evidence="16">
    <location>
        <begin position="121"/>
        <end position="141"/>
    </location>
</feature>
<evidence type="ECO:0000256" key="15">
    <source>
        <dbReference type="NCBIfam" id="TIGR01036"/>
    </source>
</evidence>
<keyword evidence="12 16" id="KW-0472">Membrane</keyword>
<comment type="subcellular location">
    <subcellularLocation>
        <location evidence="2">Membrane</location>
        <topology evidence="2">Multi-pass membrane protein</topology>
    </subcellularLocation>
</comment>
<comment type="cofactor">
    <cofactor evidence="1">
        <name>FMN</name>
        <dbReference type="ChEBI" id="CHEBI:58210"/>
    </cofactor>
</comment>
<protein>
    <recommendedName>
        <fullName evidence="15">Dihydroorotate dehydrogenase (quinone)</fullName>
        <ecNumber evidence="15">1.3.5.2</ecNumber>
    </recommendedName>
</protein>
<evidence type="ECO:0000256" key="4">
    <source>
        <dbReference type="ARBA" id="ARBA00006214"/>
    </source>
</evidence>
<dbReference type="NCBIfam" id="NF003652">
    <property type="entry name" value="PRK05286.2-5"/>
    <property type="match status" value="1"/>
</dbReference>
<reference evidence="18 19" key="1">
    <citation type="submission" date="2018-02" db="EMBL/GenBank/DDBJ databases">
        <title>Genomic Reconstructions from Amazon Rainforest and Pasture Soil Reveal Novel Insights into the Physiology of Candidate Phyla in Tropical Sites.</title>
        <authorList>
            <person name="Kroeger M.E."/>
            <person name="Delmont T."/>
            <person name="Eren A.M."/>
            <person name="Guo J."/>
            <person name="Meyer K.M."/>
            <person name="Khan K."/>
            <person name="Rodrigues J.L.M."/>
            <person name="Bohannan B.J.M."/>
            <person name="Tringe S."/>
            <person name="Borges C.D."/>
            <person name="Tiedje J."/>
            <person name="Tsai S.M."/>
            <person name="Nusslein K."/>
        </authorList>
    </citation>
    <scope>NUCLEOTIDE SEQUENCE [LARGE SCALE GENOMIC DNA]</scope>
    <source>
        <strain evidence="18">Amazon FNV 2010 28 9</strain>
    </source>
</reference>
<comment type="pathway">
    <text evidence="3">Pyrimidine metabolism; UMP biosynthesis via de novo pathway.</text>
</comment>
<dbReference type="InterPro" id="IPR050074">
    <property type="entry name" value="DHO_dehydrogenase"/>
</dbReference>
<dbReference type="InterPro" id="IPR005720">
    <property type="entry name" value="Dihydroorotate_DH_cat"/>
</dbReference>
<evidence type="ECO:0000256" key="14">
    <source>
        <dbReference type="ARBA" id="ARBA00023284"/>
    </source>
</evidence>
<keyword evidence="9" id="KW-0665">Pyrimidine biosynthesis</keyword>
<evidence type="ECO:0000256" key="13">
    <source>
        <dbReference type="ARBA" id="ARBA00023157"/>
    </source>
</evidence>
<keyword evidence="14" id="KW-0676">Redox-active center</keyword>
<organism evidence="18 19">
    <name type="scientific">Candidatus Cerribacteria bacterium 'Amazon FNV 2010 28 9'</name>
    <dbReference type="NCBI Taxonomy" id="2081795"/>
    <lineage>
        <taxon>Bacteria</taxon>
        <taxon>Candidatus Cerribacteria</taxon>
    </lineage>
</organism>
<keyword evidence="8" id="KW-0874">Quinone</keyword>
<evidence type="ECO:0000256" key="2">
    <source>
        <dbReference type="ARBA" id="ARBA00004141"/>
    </source>
</evidence>
<keyword evidence="7 16" id="KW-0812">Transmembrane</keyword>
<keyword evidence="11" id="KW-0560">Oxidoreductase</keyword>
<dbReference type="InterPro" id="IPR044698">
    <property type="entry name" value="VKOR/LTO1"/>
</dbReference>
<sequence>MKLLIKLLIVIVSFLGIIDASFLSYEKLTGHIPPCTVGFQCDTVLTSKWSILFGVPLPLYGLAFYGFTFVIAVLHFLEIDHISIDAKRKLHTADLQLILAMFGICFSLYLVSIMGLVLHAWCLYCLLSALCCLTLFVLNVMQWHMQKKICVCSASSPKTVIFSWLYAHIAKPLFFMIDAEVVHIAMTRVGAFLGRFALSQQLTRWMFFYGDKQLATKVDGIVFPNPVGLAAGFDYEGRLGSILPSVGFGFHTIGTVTYRSYEGNEPPRLGRFPDSKALLVNKGFKSEGAPAIIDRLKGKKFAIPTGISIGSTNAVYATLNDQIDDIVKCFKLFEASTVKHAYYELNISCPNTQGGQPFTTPQRLNALLTKLKNLHIKRPVYIKMPIDLSQKETNSLLQIASAYSFIKGVIFGNLTKDHSNPDVAKHDRDRWNQVKGNLSGKPTWNRSNALIAFTKKKYGKRFTIIGTGGIFTPEDAQTKLELGADLVQLITGMIYEGPQLIGEINRHFSKVAGNNLKK</sequence>
<dbReference type="PANTHER" id="PTHR48109:SF4">
    <property type="entry name" value="DIHYDROOROTATE DEHYDROGENASE (QUINONE), MITOCHONDRIAL"/>
    <property type="match status" value="1"/>
</dbReference>
<evidence type="ECO:0000256" key="6">
    <source>
        <dbReference type="ARBA" id="ARBA00022643"/>
    </source>
</evidence>
<evidence type="ECO:0000256" key="11">
    <source>
        <dbReference type="ARBA" id="ARBA00023002"/>
    </source>
</evidence>
<dbReference type="InterPro" id="IPR038354">
    <property type="entry name" value="VKOR_sf"/>
</dbReference>
<evidence type="ECO:0000256" key="10">
    <source>
        <dbReference type="ARBA" id="ARBA00022989"/>
    </source>
</evidence>
<keyword evidence="13" id="KW-1015">Disulfide bond</keyword>
<evidence type="ECO:0000259" key="17">
    <source>
        <dbReference type="SMART" id="SM00756"/>
    </source>
</evidence>
<dbReference type="CDD" id="cd04738">
    <property type="entry name" value="DHOD_2_like"/>
    <property type="match status" value="1"/>
</dbReference>
<feature type="transmembrane region" description="Helical" evidence="16">
    <location>
        <begin position="97"/>
        <end position="115"/>
    </location>
</feature>
<dbReference type="SUPFAM" id="SSF51395">
    <property type="entry name" value="FMN-linked oxidoreductases"/>
    <property type="match status" value="1"/>
</dbReference>
<gene>
    <name evidence="18" type="ORF">C5B42_03410</name>
</gene>
<dbReference type="GO" id="GO:0009220">
    <property type="term" value="P:pyrimidine ribonucleotide biosynthetic process"/>
    <property type="evidence" value="ECO:0007669"/>
    <property type="project" value="UniProtKB-UniRule"/>
</dbReference>
<feature type="transmembrane region" description="Helical" evidence="16">
    <location>
        <begin position="57"/>
        <end position="77"/>
    </location>
</feature>
<evidence type="ECO:0000256" key="5">
    <source>
        <dbReference type="ARBA" id="ARBA00022630"/>
    </source>
</evidence>